<protein>
    <submittedName>
        <fullName evidence="1">Uncharacterized protein</fullName>
    </submittedName>
</protein>
<comment type="caution">
    <text evidence="1">The sequence shown here is derived from an EMBL/GenBank/DDBJ whole genome shotgun (WGS) entry which is preliminary data.</text>
</comment>
<evidence type="ECO:0000313" key="1">
    <source>
        <dbReference type="EMBL" id="RYQ98463.1"/>
    </source>
</evidence>
<dbReference type="EMBL" id="SDMP01000017">
    <property type="protein sequence ID" value="RYQ98463.1"/>
    <property type="molecule type" value="Genomic_DNA"/>
</dbReference>
<name>A0A444Y975_ARAHY</name>
<gene>
    <name evidence="1" type="ORF">Ahy_B07g086168</name>
</gene>
<reference evidence="1 2" key="1">
    <citation type="submission" date="2019-01" db="EMBL/GenBank/DDBJ databases">
        <title>Sequencing of cultivated peanut Arachis hypogaea provides insights into genome evolution and oil improvement.</title>
        <authorList>
            <person name="Chen X."/>
        </authorList>
    </citation>
    <scope>NUCLEOTIDE SEQUENCE [LARGE SCALE GENOMIC DNA]</scope>
    <source>
        <strain evidence="2">cv. Fuhuasheng</strain>
        <tissue evidence="1">Leaves</tissue>
    </source>
</reference>
<keyword evidence="2" id="KW-1185">Reference proteome</keyword>
<proteinExistence type="predicted"/>
<evidence type="ECO:0000313" key="2">
    <source>
        <dbReference type="Proteomes" id="UP000289738"/>
    </source>
</evidence>
<accession>A0A444Y975</accession>
<organism evidence="1 2">
    <name type="scientific">Arachis hypogaea</name>
    <name type="common">Peanut</name>
    <dbReference type="NCBI Taxonomy" id="3818"/>
    <lineage>
        <taxon>Eukaryota</taxon>
        <taxon>Viridiplantae</taxon>
        <taxon>Streptophyta</taxon>
        <taxon>Embryophyta</taxon>
        <taxon>Tracheophyta</taxon>
        <taxon>Spermatophyta</taxon>
        <taxon>Magnoliopsida</taxon>
        <taxon>eudicotyledons</taxon>
        <taxon>Gunneridae</taxon>
        <taxon>Pentapetalae</taxon>
        <taxon>rosids</taxon>
        <taxon>fabids</taxon>
        <taxon>Fabales</taxon>
        <taxon>Fabaceae</taxon>
        <taxon>Papilionoideae</taxon>
        <taxon>50 kb inversion clade</taxon>
        <taxon>dalbergioids sensu lato</taxon>
        <taxon>Dalbergieae</taxon>
        <taxon>Pterocarpus clade</taxon>
        <taxon>Arachis</taxon>
    </lineage>
</organism>
<sequence>MKILLTRPFLL</sequence>
<dbReference type="Proteomes" id="UP000289738">
    <property type="component" value="Chromosome B07"/>
</dbReference>